<keyword evidence="2" id="KW-1185">Reference proteome</keyword>
<organism evidence="1 2">
    <name type="scientific">Dorcoceras hygrometricum</name>
    <dbReference type="NCBI Taxonomy" id="472368"/>
    <lineage>
        <taxon>Eukaryota</taxon>
        <taxon>Viridiplantae</taxon>
        <taxon>Streptophyta</taxon>
        <taxon>Embryophyta</taxon>
        <taxon>Tracheophyta</taxon>
        <taxon>Spermatophyta</taxon>
        <taxon>Magnoliopsida</taxon>
        <taxon>eudicotyledons</taxon>
        <taxon>Gunneridae</taxon>
        <taxon>Pentapetalae</taxon>
        <taxon>asterids</taxon>
        <taxon>lamiids</taxon>
        <taxon>Lamiales</taxon>
        <taxon>Gesneriaceae</taxon>
        <taxon>Didymocarpoideae</taxon>
        <taxon>Trichosporeae</taxon>
        <taxon>Loxocarpinae</taxon>
        <taxon>Dorcoceras</taxon>
    </lineage>
</organism>
<gene>
    <name evidence="1" type="ORF">F511_45345</name>
</gene>
<name>A0A2Z6ZWF2_9LAMI</name>
<dbReference type="Proteomes" id="UP000250235">
    <property type="component" value="Unassembled WGS sequence"/>
</dbReference>
<evidence type="ECO:0000313" key="1">
    <source>
        <dbReference type="EMBL" id="KZV07170.1"/>
    </source>
</evidence>
<dbReference type="AlphaFoldDB" id="A0A2Z6ZWF2"/>
<accession>A0A2Z6ZWF2</accession>
<sequence>MLADRCCDIAGRSVREACRPMHVAGCAIGADARAGRALAVRLSHERRSCVASLLDARWAMAARDLCAALRRLGAASRTVAESFVVAAAPADRRSGEAPAMS</sequence>
<protein>
    <submittedName>
        <fullName evidence="1">Uncharacterized protein</fullName>
    </submittedName>
</protein>
<evidence type="ECO:0000313" key="2">
    <source>
        <dbReference type="Proteomes" id="UP000250235"/>
    </source>
</evidence>
<proteinExistence type="predicted"/>
<dbReference type="EMBL" id="KV039593">
    <property type="protein sequence ID" value="KZV07170.1"/>
    <property type="molecule type" value="Genomic_DNA"/>
</dbReference>
<reference evidence="1 2" key="1">
    <citation type="journal article" date="2015" name="Proc. Natl. Acad. Sci. U.S.A.">
        <title>The resurrection genome of Boea hygrometrica: A blueprint for survival of dehydration.</title>
        <authorList>
            <person name="Xiao L."/>
            <person name="Yang G."/>
            <person name="Zhang L."/>
            <person name="Yang X."/>
            <person name="Zhao S."/>
            <person name="Ji Z."/>
            <person name="Zhou Q."/>
            <person name="Hu M."/>
            <person name="Wang Y."/>
            <person name="Chen M."/>
            <person name="Xu Y."/>
            <person name="Jin H."/>
            <person name="Xiao X."/>
            <person name="Hu G."/>
            <person name="Bao F."/>
            <person name="Hu Y."/>
            <person name="Wan P."/>
            <person name="Li L."/>
            <person name="Deng X."/>
            <person name="Kuang T."/>
            <person name="Xiang C."/>
            <person name="Zhu J.K."/>
            <person name="Oliver M.J."/>
            <person name="He Y."/>
        </authorList>
    </citation>
    <scope>NUCLEOTIDE SEQUENCE [LARGE SCALE GENOMIC DNA]</scope>
    <source>
        <strain evidence="2">cv. XS01</strain>
    </source>
</reference>